<keyword evidence="2" id="KW-1185">Reference proteome</keyword>
<evidence type="ECO:0000313" key="1">
    <source>
        <dbReference type="EMBL" id="GGK17566.1"/>
    </source>
</evidence>
<name>A0ABQ2EQW8_9DEIO</name>
<proteinExistence type="predicted"/>
<dbReference type="Proteomes" id="UP000647587">
    <property type="component" value="Unassembled WGS sequence"/>
</dbReference>
<comment type="caution">
    <text evidence="1">The sequence shown here is derived from an EMBL/GenBank/DDBJ whole genome shotgun (WGS) entry which is preliminary data.</text>
</comment>
<protein>
    <submittedName>
        <fullName evidence="1">Uncharacterized protein</fullName>
    </submittedName>
</protein>
<gene>
    <name evidence="1" type="ORF">GCM10008955_08860</name>
</gene>
<accession>A0ABQ2EQW8</accession>
<organism evidence="1 2">
    <name type="scientific">Deinococcus malanensis</name>
    <dbReference type="NCBI Taxonomy" id="1706855"/>
    <lineage>
        <taxon>Bacteria</taxon>
        <taxon>Thermotogati</taxon>
        <taxon>Deinococcota</taxon>
        <taxon>Deinococci</taxon>
        <taxon>Deinococcales</taxon>
        <taxon>Deinococcaceae</taxon>
        <taxon>Deinococcus</taxon>
    </lineage>
</organism>
<dbReference type="EMBL" id="BMPP01000003">
    <property type="protein sequence ID" value="GGK17566.1"/>
    <property type="molecule type" value="Genomic_DNA"/>
</dbReference>
<reference evidence="2" key="1">
    <citation type="journal article" date="2019" name="Int. J. Syst. Evol. Microbiol.">
        <title>The Global Catalogue of Microorganisms (GCM) 10K type strain sequencing project: providing services to taxonomists for standard genome sequencing and annotation.</title>
        <authorList>
            <consortium name="The Broad Institute Genomics Platform"/>
            <consortium name="The Broad Institute Genome Sequencing Center for Infectious Disease"/>
            <person name="Wu L."/>
            <person name="Ma J."/>
        </authorList>
    </citation>
    <scope>NUCLEOTIDE SEQUENCE [LARGE SCALE GENOMIC DNA]</scope>
    <source>
        <strain evidence="2">JCM 30331</strain>
    </source>
</reference>
<sequence length="74" mass="7539">MPRSIRPEAGFQPAVRRFAKDPPLSAQAGYRAAACTAAVTDCLFAGQGLPADATQPGDPIAGVSLARVLADKTG</sequence>
<evidence type="ECO:0000313" key="2">
    <source>
        <dbReference type="Proteomes" id="UP000647587"/>
    </source>
</evidence>